<protein>
    <recommendedName>
        <fullName evidence="1">HTH cro/C1-type domain-containing protein</fullName>
    </recommendedName>
</protein>
<dbReference type="Gene3D" id="1.10.260.40">
    <property type="entry name" value="lambda repressor-like DNA-binding domains"/>
    <property type="match status" value="1"/>
</dbReference>
<dbReference type="PROSITE" id="PS50943">
    <property type="entry name" value="HTH_CROC1"/>
    <property type="match status" value="1"/>
</dbReference>
<evidence type="ECO:0000313" key="3">
    <source>
        <dbReference type="Proteomes" id="UP000319986"/>
    </source>
</evidence>
<dbReference type="CDD" id="cd00093">
    <property type="entry name" value="HTH_XRE"/>
    <property type="match status" value="1"/>
</dbReference>
<evidence type="ECO:0000259" key="1">
    <source>
        <dbReference type="PROSITE" id="PS50943"/>
    </source>
</evidence>
<dbReference type="RefSeq" id="WP_141329378.1">
    <property type="nucleotide sequence ID" value="NZ_BJNT01000008.1"/>
</dbReference>
<name>A0A4Y4C448_9CORY</name>
<dbReference type="InterPro" id="IPR001387">
    <property type="entry name" value="Cro/C1-type_HTH"/>
</dbReference>
<evidence type="ECO:0000313" key="2">
    <source>
        <dbReference type="EMBL" id="GEC85890.1"/>
    </source>
</evidence>
<dbReference type="EMBL" id="BJNT01000008">
    <property type="protein sequence ID" value="GEC85890.1"/>
    <property type="molecule type" value="Genomic_DNA"/>
</dbReference>
<feature type="domain" description="HTH cro/C1-type" evidence="1">
    <location>
        <begin position="37"/>
        <end position="73"/>
    </location>
</feature>
<dbReference type="SMART" id="SM00530">
    <property type="entry name" value="HTH_XRE"/>
    <property type="match status" value="1"/>
</dbReference>
<dbReference type="Proteomes" id="UP000319986">
    <property type="component" value="Unassembled WGS sequence"/>
</dbReference>
<proteinExistence type="predicted"/>
<dbReference type="GeneID" id="82887349"/>
<gene>
    <name evidence="2" type="ORF">CVA01_12040</name>
</gene>
<dbReference type="InterPro" id="IPR010982">
    <property type="entry name" value="Lambda_DNA-bd_dom_sf"/>
</dbReference>
<sequence>MSTDPTTYGPENLKSLRLTAGLSRREFIEQMRETTGLELHQTSLQRLESGEQTMKASEAVAIADFFKVSLDQLLREPADQVAAEIRRKAQDLKRKAWEVTEVVRGADRAAVELAQRLDEDDVPPAVQSAVVRDAHDALDRYKPFTLQMIGATMKYWPKDDPGADTMYLPVDIEAGDDQG</sequence>
<reference evidence="2 3" key="1">
    <citation type="submission" date="2019-06" db="EMBL/GenBank/DDBJ databases">
        <title>Whole genome shotgun sequence of Corynebacterium variabile NBRC 15286.</title>
        <authorList>
            <person name="Hosoyama A."/>
            <person name="Uohara A."/>
            <person name="Ohji S."/>
            <person name="Ichikawa N."/>
        </authorList>
    </citation>
    <scope>NUCLEOTIDE SEQUENCE [LARGE SCALE GENOMIC DNA]</scope>
    <source>
        <strain evidence="2 3">NBRC 15286</strain>
    </source>
</reference>
<organism evidence="2 3">
    <name type="scientific">Corynebacterium variabile</name>
    <dbReference type="NCBI Taxonomy" id="1727"/>
    <lineage>
        <taxon>Bacteria</taxon>
        <taxon>Bacillati</taxon>
        <taxon>Actinomycetota</taxon>
        <taxon>Actinomycetes</taxon>
        <taxon>Mycobacteriales</taxon>
        <taxon>Corynebacteriaceae</taxon>
        <taxon>Corynebacterium</taxon>
    </lineage>
</organism>
<accession>A0A4Y4C448</accession>
<dbReference type="AlphaFoldDB" id="A0A4Y4C448"/>
<dbReference type="SUPFAM" id="SSF47413">
    <property type="entry name" value="lambda repressor-like DNA-binding domains"/>
    <property type="match status" value="1"/>
</dbReference>
<comment type="caution">
    <text evidence="2">The sequence shown here is derived from an EMBL/GenBank/DDBJ whole genome shotgun (WGS) entry which is preliminary data.</text>
</comment>
<dbReference type="GO" id="GO:0003677">
    <property type="term" value="F:DNA binding"/>
    <property type="evidence" value="ECO:0007669"/>
    <property type="project" value="InterPro"/>
</dbReference>